<evidence type="ECO:0000259" key="3">
    <source>
        <dbReference type="Pfam" id="PF20153"/>
    </source>
</evidence>
<evidence type="ECO:0000313" key="5">
    <source>
        <dbReference type="Proteomes" id="UP000807353"/>
    </source>
</evidence>
<comment type="caution">
    <text evidence="4">The sequence shown here is derived from an EMBL/GenBank/DDBJ whole genome shotgun (WGS) entry which is preliminary data.</text>
</comment>
<sequence length="252" mass="28097">MSVERRPPSPTRKTELVGDASSDERNTAGTLGLDEQYGAKNSESRIASHHWSLQVSDDRMCERWRVRINTMIILAGVYSYTATMLTLQAYERLHESPTKALARHQLQTVFGESRDPAMTHRGAPTMTPFKASPSAIFAIALFVASLGLSLATFAISLLCKWWLREYERCDSPVDKNLCLKRGLPCPGLRAWRIPTVIAFLPILLQGVVIIFFIGIHVLIWLVHPIVGALVTIGEVVLVLGVIAMLYPVFLRD</sequence>
<proteinExistence type="predicted"/>
<accession>A0A9P5YEM4</accession>
<evidence type="ECO:0000256" key="2">
    <source>
        <dbReference type="SAM" id="Phobius"/>
    </source>
</evidence>
<feature type="transmembrane region" description="Helical" evidence="2">
    <location>
        <begin position="196"/>
        <end position="219"/>
    </location>
</feature>
<dbReference type="Pfam" id="PF20153">
    <property type="entry name" value="DUF6535"/>
    <property type="match status" value="1"/>
</dbReference>
<feature type="region of interest" description="Disordered" evidence="1">
    <location>
        <begin position="1"/>
        <end position="29"/>
    </location>
</feature>
<feature type="transmembrane region" description="Helical" evidence="2">
    <location>
        <begin position="225"/>
        <end position="249"/>
    </location>
</feature>
<feature type="transmembrane region" description="Helical" evidence="2">
    <location>
        <begin position="68"/>
        <end position="90"/>
    </location>
</feature>
<evidence type="ECO:0000313" key="4">
    <source>
        <dbReference type="EMBL" id="KAF9467457.1"/>
    </source>
</evidence>
<feature type="compositionally biased region" description="Basic and acidic residues" evidence="1">
    <location>
        <begin position="1"/>
        <end position="26"/>
    </location>
</feature>
<organism evidence="4 5">
    <name type="scientific">Collybia nuda</name>
    <dbReference type="NCBI Taxonomy" id="64659"/>
    <lineage>
        <taxon>Eukaryota</taxon>
        <taxon>Fungi</taxon>
        <taxon>Dikarya</taxon>
        <taxon>Basidiomycota</taxon>
        <taxon>Agaricomycotina</taxon>
        <taxon>Agaricomycetes</taxon>
        <taxon>Agaricomycetidae</taxon>
        <taxon>Agaricales</taxon>
        <taxon>Tricholomatineae</taxon>
        <taxon>Clitocybaceae</taxon>
        <taxon>Collybia</taxon>
    </lineage>
</organism>
<dbReference type="Proteomes" id="UP000807353">
    <property type="component" value="Unassembled WGS sequence"/>
</dbReference>
<protein>
    <recommendedName>
        <fullName evidence="3">DUF6535 domain-containing protein</fullName>
    </recommendedName>
</protein>
<keyword evidence="2" id="KW-0812">Transmembrane</keyword>
<keyword evidence="2" id="KW-1133">Transmembrane helix</keyword>
<dbReference type="EMBL" id="MU150237">
    <property type="protein sequence ID" value="KAF9467457.1"/>
    <property type="molecule type" value="Genomic_DNA"/>
</dbReference>
<keyword evidence="5" id="KW-1185">Reference proteome</keyword>
<feature type="transmembrane region" description="Helical" evidence="2">
    <location>
        <begin position="135"/>
        <end position="158"/>
    </location>
</feature>
<evidence type="ECO:0000256" key="1">
    <source>
        <dbReference type="SAM" id="MobiDB-lite"/>
    </source>
</evidence>
<keyword evidence="2" id="KW-0472">Membrane</keyword>
<feature type="domain" description="DUF6535" evidence="3">
    <location>
        <begin position="55"/>
        <end position="220"/>
    </location>
</feature>
<gene>
    <name evidence="4" type="ORF">BDZ94DRAFT_1318862</name>
</gene>
<dbReference type="InterPro" id="IPR045338">
    <property type="entry name" value="DUF6535"/>
</dbReference>
<name>A0A9P5YEM4_9AGAR</name>
<dbReference type="AlphaFoldDB" id="A0A9P5YEM4"/>
<reference evidence="4" key="1">
    <citation type="submission" date="2020-11" db="EMBL/GenBank/DDBJ databases">
        <authorList>
            <consortium name="DOE Joint Genome Institute"/>
            <person name="Ahrendt S."/>
            <person name="Riley R."/>
            <person name="Andreopoulos W."/>
            <person name="Labutti K."/>
            <person name="Pangilinan J."/>
            <person name="Ruiz-Duenas F.J."/>
            <person name="Barrasa J.M."/>
            <person name="Sanchez-Garcia M."/>
            <person name="Camarero S."/>
            <person name="Miyauchi S."/>
            <person name="Serrano A."/>
            <person name="Linde D."/>
            <person name="Babiker R."/>
            <person name="Drula E."/>
            <person name="Ayuso-Fernandez I."/>
            <person name="Pacheco R."/>
            <person name="Padilla G."/>
            <person name="Ferreira P."/>
            <person name="Barriuso J."/>
            <person name="Kellner H."/>
            <person name="Castanera R."/>
            <person name="Alfaro M."/>
            <person name="Ramirez L."/>
            <person name="Pisabarro A.G."/>
            <person name="Kuo A."/>
            <person name="Tritt A."/>
            <person name="Lipzen A."/>
            <person name="He G."/>
            <person name="Yan M."/>
            <person name="Ng V."/>
            <person name="Cullen D."/>
            <person name="Martin F."/>
            <person name="Rosso M.-N."/>
            <person name="Henrissat B."/>
            <person name="Hibbett D."/>
            <person name="Martinez A.T."/>
            <person name="Grigoriev I.V."/>
        </authorList>
    </citation>
    <scope>NUCLEOTIDE SEQUENCE</scope>
    <source>
        <strain evidence="4">CBS 247.69</strain>
    </source>
</reference>